<reference evidence="1" key="1">
    <citation type="submission" date="2022-11" db="EMBL/GenBank/DDBJ databases">
        <authorList>
            <person name="Petersen C."/>
        </authorList>
    </citation>
    <scope>NUCLEOTIDE SEQUENCE</scope>
    <source>
        <strain evidence="1">IBT 30069</strain>
    </source>
</reference>
<comment type="caution">
    <text evidence="1">The sequence shown here is derived from an EMBL/GenBank/DDBJ whole genome shotgun (WGS) entry which is preliminary data.</text>
</comment>
<evidence type="ECO:0000313" key="2">
    <source>
        <dbReference type="Proteomes" id="UP001149165"/>
    </source>
</evidence>
<organism evidence="1 2">
    <name type="scientific">Penicillium angulare</name>
    <dbReference type="NCBI Taxonomy" id="116970"/>
    <lineage>
        <taxon>Eukaryota</taxon>
        <taxon>Fungi</taxon>
        <taxon>Dikarya</taxon>
        <taxon>Ascomycota</taxon>
        <taxon>Pezizomycotina</taxon>
        <taxon>Eurotiomycetes</taxon>
        <taxon>Eurotiomycetidae</taxon>
        <taxon>Eurotiales</taxon>
        <taxon>Aspergillaceae</taxon>
        <taxon>Penicillium</taxon>
    </lineage>
</organism>
<reference evidence="1" key="2">
    <citation type="journal article" date="2023" name="IMA Fungus">
        <title>Comparative genomic study of the Penicillium genus elucidates a diverse pangenome and 15 lateral gene transfer events.</title>
        <authorList>
            <person name="Petersen C."/>
            <person name="Sorensen T."/>
            <person name="Nielsen M.R."/>
            <person name="Sondergaard T.E."/>
            <person name="Sorensen J.L."/>
            <person name="Fitzpatrick D.A."/>
            <person name="Frisvad J.C."/>
            <person name="Nielsen K.L."/>
        </authorList>
    </citation>
    <scope>NUCLEOTIDE SEQUENCE</scope>
    <source>
        <strain evidence="1">IBT 30069</strain>
    </source>
</reference>
<keyword evidence="2" id="KW-1185">Reference proteome</keyword>
<name>A0A9W9KP86_9EURO</name>
<gene>
    <name evidence="1" type="ORF">N7456_001844</name>
</gene>
<dbReference type="AlphaFoldDB" id="A0A9W9KP86"/>
<protein>
    <submittedName>
        <fullName evidence="1">Uncharacterized protein</fullName>
    </submittedName>
</protein>
<dbReference type="EMBL" id="JAPQKH010000002">
    <property type="protein sequence ID" value="KAJ5113310.1"/>
    <property type="molecule type" value="Genomic_DNA"/>
</dbReference>
<dbReference type="Proteomes" id="UP001149165">
    <property type="component" value="Unassembled WGS sequence"/>
</dbReference>
<accession>A0A9W9KP86</accession>
<proteinExistence type="predicted"/>
<sequence>MDSFIHSTFENNVTARCENLPDPAIFSLPELKGKLAYEEDFKRWHSTVLATLRALGVEDIIYSVTFLFVFLPLSSFIREPLFFIANQIQILWHHAPNPFQILFRIHTYAKRRFGNRNMYFDSVAQNVQLLQLLNLLPTRNPLIVRPYLVEWLAQAQLFPPYWWMMNPHRRLRSHISDTYLADSHSKSICVAWRDLRL</sequence>
<evidence type="ECO:0000313" key="1">
    <source>
        <dbReference type="EMBL" id="KAJ5113310.1"/>
    </source>
</evidence>